<keyword evidence="3" id="KW-1185">Reference proteome</keyword>
<protein>
    <submittedName>
        <fullName evidence="2">Uncharacterized protein</fullName>
    </submittedName>
</protein>
<feature type="compositionally biased region" description="Polar residues" evidence="1">
    <location>
        <begin position="281"/>
        <end position="290"/>
    </location>
</feature>
<dbReference type="STRING" id="97359.A0A550CVF8"/>
<gene>
    <name evidence="2" type="ORF">BD626DRAFT_471808</name>
</gene>
<accession>A0A550CVF8</accession>
<organism evidence="2 3">
    <name type="scientific">Schizophyllum amplum</name>
    <dbReference type="NCBI Taxonomy" id="97359"/>
    <lineage>
        <taxon>Eukaryota</taxon>
        <taxon>Fungi</taxon>
        <taxon>Dikarya</taxon>
        <taxon>Basidiomycota</taxon>
        <taxon>Agaricomycotina</taxon>
        <taxon>Agaricomycetes</taxon>
        <taxon>Agaricomycetidae</taxon>
        <taxon>Agaricales</taxon>
        <taxon>Schizophyllaceae</taxon>
        <taxon>Schizophyllum</taxon>
    </lineage>
</organism>
<feature type="region of interest" description="Disordered" evidence="1">
    <location>
        <begin position="98"/>
        <end position="322"/>
    </location>
</feature>
<dbReference type="OrthoDB" id="3262817at2759"/>
<name>A0A550CVF8_9AGAR</name>
<sequence>MHFKSTINPDTKSSKDVPVTLFACNGKRLFMPRPTNFKTMDAAVRKKFHLGSSSMLEFSTCTLDICRGAPVALDEDVYETMSSFLDEIVVAVVDESKPPLSQSSSKPAAASSTGTPSSTVTASATVKKASTPKARSASGKTASVSRERSVFEDDDEDETPAADEDAIRASVEPEAIDPEPAFPVPEPRIKDADDRQGSSRGSSQQWVEVPPSSSSSAAVVEEQLTTTTTTTHVKQESATTVAAANLFDDEVDDEPTPPPRSQPSPSKFRPAVVAQAPVAKTSAQKPTSTARKAPAKAAPAKAKAQEERFTVHISGPSPDQEAEFKTRGGHLVRKVLAGACQNFGLDVEEARLYLLLQWEDEDGITVEDETECNPEDTMQKCGIEAGSRLVIRVDDEEYDEDE</sequence>
<evidence type="ECO:0000256" key="1">
    <source>
        <dbReference type="SAM" id="MobiDB-lite"/>
    </source>
</evidence>
<dbReference type="Proteomes" id="UP000320762">
    <property type="component" value="Unassembled WGS sequence"/>
</dbReference>
<evidence type="ECO:0000313" key="2">
    <source>
        <dbReference type="EMBL" id="TRM68776.1"/>
    </source>
</evidence>
<dbReference type="AlphaFoldDB" id="A0A550CVF8"/>
<feature type="compositionally biased region" description="Basic and acidic residues" evidence="1">
    <location>
        <begin position="187"/>
        <end position="197"/>
    </location>
</feature>
<comment type="caution">
    <text evidence="2">The sequence shown here is derived from an EMBL/GenBank/DDBJ whole genome shotgun (WGS) entry which is preliminary data.</text>
</comment>
<reference evidence="2 3" key="1">
    <citation type="journal article" date="2019" name="New Phytol.">
        <title>Comparative genomics reveals unique wood-decay strategies and fruiting body development in the Schizophyllaceae.</title>
        <authorList>
            <person name="Almasi E."/>
            <person name="Sahu N."/>
            <person name="Krizsan K."/>
            <person name="Balint B."/>
            <person name="Kovacs G.M."/>
            <person name="Kiss B."/>
            <person name="Cseklye J."/>
            <person name="Drula E."/>
            <person name="Henrissat B."/>
            <person name="Nagy I."/>
            <person name="Chovatia M."/>
            <person name="Adam C."/>
            <person name="LaButti K."/>
            <person name="Lipzen A."/>
            <person name="Riley R."/>
            <person name="Grigoriev I.V."/>
            <person name="Nagy L.G."/>
        </authorList>
    </citation>
    <scope>NUCLEOTIDE SEQUENCE [LARGE SCALE GENOMIC DNA]</scope>
    <source>
        <strain evidence="2 3">NL-1724</strain>
    </source>
</reference>
<dbReference type="EMBL" id="VDMD01000001">
    <property type="protein sequence ID" value="TRM68776.1"/>
    <property type="molecule type" value="Genomic_DNA"/>
</dbReference>
<feature type="compositionally biased region" description="Low complexity" evidence="1">
    <location>
        <begin position="98"/>
        <end position="134"/>
    </location>
</feature>
<feature type="compositionally biased region" description="Low complexity" evidence="1">
    <location>
        <begin position="198"/>
        <end position="231"/>
    </location>
</feature>
<proteinExistence type="predicted"/>
<feature type="compositionally biased region" description="Acidic residues" evidence="1">
    <location>
        <begin position="152"/>
        <end position="164"/>
    </location>
</feature>
<evidence type="ECO:0000313" key="3">
    <source>
        <dbReference type="Proteomes" id="UP000320762"/>
    </source>
</evidence>